<protein>
    <submittedName>
        <fullName evidence="1">Uncharacterized protein</fullName>
    </submittedName>
</protein>
<gene>
    <name evidence="1" type="ORF">HK100_003855</name>
</gene>
<dbReference type="InterPro" id="IPR015915">
    <property type="entry name" value="Kelch-typ_b-propeller"/>
</dbReference>
<evidence type="ECO:0000313" key="2">
    <source>
        <dbReference type="Proteomes" id="UP001211907"/>
    </source>
</evidence>
<organism evidence="1 2">
    <name type="scientific">Physocladia obscura</name>
    <dbReference type="NCBI Taxonomy" id="109957"/>
    <lineage>
        <taxon>Eukaryota</taxon>
        <taxon>Fungi</taxon>
        <taxon>Fungi incertae sedis</taxon>
        <taxon>Chytridiomycota</taxon>
        <taxon>Chytridiomycota incertae sedis</taxon>
        <taxon>Chytridiomycetes</taxon>
        <taxon>Chytridiales</taxon>
        <taxon>Chytriomycetaceae</taxon>
        <taxon>Physocladia</taxon>
    </lineage>
</organism>
<name>A0AAD5STV4_9FUNG</name>
<proteinExistence type="predicted"/>
<dbReference type="EMBL" id="JADGJH010001998">
    <property type="protein sequence ID" value="KAJ3105505.1"/>
    <property type="molecule type" value="Genomic_DNA"/>
</dbReference>
<dbReference type="AlphaFoldDB" id="A0AAD5STV4"/>
<feature type="non-terminal residue" evidence="1">
    <location>
        <position position="146"/>
    </location>
</feature>
<dbReference type="SUPFAM" id="SSF117281">
    <property type="entry name" value="Kelch motif"/>
    <property type="match status" value="1"/>
</dbReference>
<dbReference type="Gene3D" id="2.120.10.80">
    <property type="entry name" value="Kelch-type beta propeller"/>
    <property type="match status" value="1"/>
</dbReference>
<keyword evidence="2" id="KW-1185">Reference proteome</keyword>
<dbReference type="Proteomes" id="UP001211907">
    <property type="component" value="Unassembled WGS sequence"/>
</dbReference>
<reference evidence="1" key="1">
    <citation type="submission" date="2020-05" db="EMBL/GenBank/DDBJ databases">
        <title>Phylogenomic resolution of chytrid fungi.</title>
        <authorList>
            <person name="Stajich J.E."/>
            <person name="Amses K."/>
            <person name="Simmons R."/>
            <person name="Seto K."/>
            <person name="Myers J."/>
            <person name="Bonds A."/>
            <person name="Quandt C.A."/>
            <person name="Barry K."/>
            <person name="Liu P."/>
            <person name="Grigoriev I."/>
            <person name="Longcore J.E."/>
            <person name="James T.Y."/>
        </authorList>
    </citation>
    <scope>NUCLEOTIDE SEQUENCE</scope>
    <source>
        <strain evidence="1">JEL0513</strain>
    </source>
</reference>
<accession>A0AAD5STV4</accession>
<evidence type="ECO:0000313" key="1">
    <source>
        <dbReference type="EMBL" id="KAJ3105505.1"/>
    </source>
</evidence>
<comment type="caution">
    <text evidence="1">The sequence shown here is derived from an EMBL/GenBank/DDBJ whole genome shotgun (WGS) entry which is preliminary data.</text>
</comment>
<sequence length="146" mass="14424">MTYADANFTGACQQNTYVVDTVLGAWYTHARLDLPVGLCGHTLTLLDGTVYAVGGSTAVWLPDAAAVPEYSTAPPPLNAAVYALPLAAIASIGDGASEDSLWAAVPLSYAGASASAAATAPAASAANSASAAAAAAAALLRYNHVA</sequence>